<accession>A0A6J6PK74</accession>
<dbReference type="Pfam" id="PF01252">
    <property type="entry name" value="Peptidase_A8"/>
    <property type="match status" value="1"/>
</dbReference>
<evidence type="ECO:0000313" key="8">
    <source>
        <dbReference type="EMBL" id="CAB4699117.1"/>
    </source>
</evidence>
<keyword evidence="3 7" id="KW-0812">Transmembrane</keyword>
<dbReference type="InterPro" id="IPR001872">
    <property type="entry name" value="Peptidase_A8"/>
</dbReference>
<evidence type="ECO:0000256" key="4">
    <source>
        <dbReference type="ARBA" id="ARBA00022801"/>
    </source>
</evidence>
<proteinExistence type="inferred from homology"/>
<dbReference type="PANTHER" id="PTHR33695:SF1">
    <property type="entry name" value="LIPOPROTEIN SIGNAL PEPTIDASE"/>
    <property type="match status" value="1"/>
</dbReference>
<sequence length="149" mass="15968">MTAFLIFLADYLTKYAAVSFLSDAPVKILGNVLKFDLTFNTGAAFSLATSKTIYLSVFAMAVAGFIFFFASRIDSTKWAIALGLVLGGIFGNLSDRIFRSPGGLQGAVVDWISVPHWPTFNIADSAVVVGVVSIVSLIWAQIPPRSAVK</sequence>
<evidence type="ECO:0000256" key="3">
    <source>
        <dbReference type="ARBA" id="ARBA00022692"/>
    </source>
</evidence>
<gene>
    <name evidence="8" type="ORF">UFOPK2598_00497</name>
</gene>
<reference evidence="8" key="1">
    <citation type="submission" date="2020-05" db="EMBL/GenBank/DDBJ databases">
        <authorList>
            <person name="Chiriac C."/>
            <person name="Salcher M."/>
            <person name="Ghai R."/>
            <person name="Kavagutti S V."/>
        </authorList>
    </citation>
    <scope>NUCLEOTIDE SEQUENCE</scope>
</reference>
<keyword evidence="6 7" id="KW-0472">Membrane</keyword>
<dbReference type="PANTHER" id="PTHR33695">
    <property type="entry name" value="LIPOPROTEIN SIGNAL PEPTIDASE"/>
    <property type="match status" value="1"/>
</dbReference>
<dbReference type="GO" id="GO:0004190">
    <property type="term" value="F:aspartic-type endopeptidase activity"/>
    <property type="evidence" value="ECO:0007669"/>
    <property type="project" value="InterPro"/>
</dbReference>
<feature type="transmembrane region" description="Helical" evidence="7">
    <location>
        <begin position="118"/>
        <end position="140"/>
    </location>
</feature>
<dbReference type="EMBL" id="CAEZXV010000034">
    <property type="protein sequence ID" value="CAB4699117.1"/>
    <property type="molecule type" value="Genomic_DNA"/>
</dbReference>
<evidence type="ECO:0000256" key="7">
    <source>
        <dbReference type="SAM" id="Phobius"/>
    </source>
</evidence>
<dbReference type="PRINTS" id="PR00781">
    <property type="entry name" value="LIPOSIGPTASE"/>
</dbReference>
<keyword evidence="2" id="KW-0645">Protease</keyword>
<dbReference type="AlphaFoldDB" id="A0A6J6PK74"/>
<evidence type="ECO:0000256" key="5">
    <source>
        <dbReference type="ARBA" id="ARBA00022989"/>
    </source>
</evidence>
<evidence type="ECO:0000256" key="1">
    <source>
        <dbReference type="ARBA" id="ARBA00022475"/>
    </source>
</evidence>
<keyword evidence="5 7" id="KW-1133">Transmembrane helix</keyword>
<dbReference type="NCBIfam" id="TIGR00077">
    <property type="entry name" value="lspA"/>
    <property type="match status" value="1"/>
</dbReference>
<feature type="transmembrane region" description="Helical" evidence="7">
    <location>
        <begin position="78"/>
        <end position="98"/>
    </location>
</feature>
<evidence type="ECO:0000256" key="6">
    <source>
        <dbReference type="ARBA" id="ARBA00023136"/>
    </source>
</evidence>
<dbReference type="GO" id="GO:0006508">
    <property type="term" value="P:proteolysis"/>
    <property type="evidence" value="ECO:0007669"/>
    <property type="project" value="UniProtKB-KW"/>
</dbReference>
<organism evidence="8">
    <name type="scientific">freshwater metagenome</name>
    <dbReference type="NCBI Taxonomy" id="449393"/>
    <lineage>
        <taxon>unclassified sequences</taxon>
        <taxon>metagenomes</taxon>
        <taxon>ecological metagenomes</taxon>
    </lineage>
</organism>
<dbReference type="GO" id="GO:0016020">
    <property type="term" value="C:membrane"/>
    <property type="evidence" value="ECO:0007669"/>
    <property type="project" value="InterPro"/>
</dbReference>
<protein>
    <submittedName>
        <fullName evidence="8">Unannotated protein</fullName>
    </submittedName>
</protein>
<keyword evidence="1" id="KW-1003">Cell membrane</keyword>
<dbReference type="HAMAP" id="MF_00161">
    <property type="entry name" value="LspA"/>
    <property type="match status" value="1"/>
</dbReference>
<feature type="transmembrane region" description="Helical" evidence="7">
    <location>
        <begin position="53"/>
        <end position="71"/>
    </location>
</feature>
<keyword evidence="4" id="KW-0378">Hydrolase</keyword>
<name>A0A6J6PK74_9ZZZZ</name>
<evidence type="ECO:0000256" key="2">
    <source>
        <dbReference type="ARBA" id="ARBA00022670"/>
    </source>
</evidence>